<evidence type="ECO:0000313" key="3">
    <source>
        <dbReference type="Proteomes" id="UP001623348"/>
    </source>
</evidence>
<dbReference type="CDD" id="cd01650">
    <property type="entry name" value="RT_nLTR_like"/>
    <property type="match status" value="1"/>
</dbReference>
<dbReference type="InterPro" id="IPR000477">
    <property type="entry name" value="RT_dom"/>
</dbReference>
<protein>
    <submittedName>
        <fullName evidence="2">Mitochondrial enolase superfamily member 1</fullName>
    </submittedName>
</protein>
<feature type="domain" description="Reverse transcriptase" evidence="1">
    <location>
        <begin position="28"/>
        <end position="292"/>
    </location>
</feature>
<comment type="caution">
    <text evidence="2">The sequence shown here is derived from an EMBL/GenBank/DDBJ whole genome shotgun (WGS) entry which is preliminary data.</text>
</comment>
<dbReference type="Pfam" id="PF00078">
    <property type="entry name" value="RVT_1"/>
    <property type="match status" value="1"/>
</dbReference>
<dbReference type="EMBL" id="BAAFJT010000040">
    <property type="protein sequence ID" value="GAB0203549.1"/>
    <property type="molecule type" value="Genomic_DNA"/>
</dbReference>
<evidence type="ECO:0000313" key="2">
    <source>
        <dbReference type="EMBL" id="GAB0203549.1"/>
    </source>
</evidence>
<dbReference type="SUPFAM" id="SSF56672">
    <property type="entry name" value="DNA/RNA polymerases"/>
    <property type="match status" value="1"/>
</dbReference>
<dbReference type="AlphaFoldDB" id="A0ABC9Y0J9"/>
<dbReference type="PROSITE" id="PS50878">
    <property type="entry name" value="RT_POL"/>
    <property type="match status" value="1"/>
</dbReference>
<dbReference type="Proteomes" id="UP001623348">
    <property type="component" value="Unassembled WGS sequence"/>
</dbReference>
<dbReference type="PANTHER" id="PTHR33332">
    <property type="entry name" value="REVERSE TRANSCRIPTASE DOMAIN-CONTAINING PROTEIN"/>
    <property type="match status" value="1"/>
</dbReference>
<dbReference type="InterPro" id="IPR043502">
    <property type="entry name" value="DNA/RNA_pol_sf"/>
</dbReference>
<proteinExistence type="predicted"/>
<accession>A0ABC9Y0J9</accession>
<organism evidence="2 3">
    <name type="scientific">Grus japonensis</name>
    <name type="common">Japanese crane</name>
    <name type="synonym">Red-crowned crane</name>
    <dbReference type="NCBI Taxonomy" id="30415"/>
    <lineage>
        <taxon>Eukaryota</taxon>
        <taxon>Metazoa</taxon>
        <taxon>Chordata</taxon>
        <taxon>Craniata</taxon>
        <taxon>Vertebrata</taxon>
        <taxon>Euteleostomi</taxon>
        <taxon>Archelosauria</taxon>
        <taxon>Archosauria</taxon>
        <taxon>Dinosauria</taxon>
        <taxon>Saurischia</taxon>
        <taxon>Theropoda</taxon>
        <taxon>Coelurosauria</taxon>
        <taxon>Aves</taxon>
        <taxon>Neognathae</taxon>
        <taxon>Neoaves</taxon>
        <taxon>Gruiformes</taxon>
        <taxon>Gruidae</taxon>
        <taxon>Grus</taxon>
    </lineage>
</organism>
<keyword evidence="3" id="KW-1185">Reference proteome</keyword>
<gene>
    <name evidence="2" type="ORF">GRJ2_002820500</name>
</gene>
<reference evidence="2 3" key="1">
    <citation type="submission" date="2024-06" db="EMBL/GenBank/DDBJ databases">
        <title>The draft genome of Grus japonensis, version 3.</title>
        <authorList>
            <person name="Nabeshima K."/>
            <person name="Suzuki S."/>
            <person name="Onuma M."/>
        </authorList>
    </citation>
    <scope>NUCLEOTIDE SEQUENCE [LARGE SCALE GENOMIC DNA]</scope>
    <source>
        <strain evidence="2 3">451A</strain>
    </source>
</reference>
<sequence length="692" mass="78665">MGPDEMHPRVLRELADEVAKPLSIIFEKSWQSGEVPADWKRGNITPIFKKGKKEDPGNYRPVSLTSMPGKIMEQTLLEIMLRHMEDKEVIGDSQHGFTKGKSCLTNLVAFCDGVTALVDKGRAADITYLDLCKAFDTIPHNILVSKLERHGFDGWTTWWIRNWLGGRTQRVVANGSMSKWRTVTSGIPQGSVLGLTLFNIFVGDMDSGIKCTLSKLANDTKLCGVVDTLEGRDAIQRDLDRLERWACVNRMKFNKANCKVLHVGWRSPKHSYRLGEEWIESSPDEKDLGVLIDEKLNMSQQCVLAAQKANCVLGCIKRGVTSRSREVILPLYSALVRPHLEYCVQLWGPQYRRDMELLEVLSHGILPSRSLKRPKSALLKSRVVSLLCALLAALRILNSTISWSLQPRLPLSFTLDSGIQCTLSKIADNTKLCGAVNALERRDAIQRDLDRLERWAHVNCMKFNKAKCKVLHVGQGNPKYNYRLGREWIESSPEESELGVLIDEMLNMSRQRTLAAQKANRVLGYIKRSVTSRSREVILPLYSALVRPHLEYCVQLWGPQYKKDIELLERVQRRATKMIRGVEHLSYEERLRELGLLSLEKRRLQGDLIAAFQYLKGAYRKTGEGLFVRECSDRTRGNGFKLNEGRFRLDIRKKFFTVRVVRHGNRLPREAVDASSLEVFKARLDGALGNVV</sequence>
<name>A0ABC9Y0J9_GRUJA</name>
<evidence type="ECO:0000259" key="1">
    <source>
        <dbReference type="PROSITE" id="PS50878"/>
    </source>
</evidence>